<dbReference type="KEGG" id="ole:K0B96_04045"/>
<dbReference type="PANTHER" id="PTHR40394:SF2">
    <property type="entry name" value="QUINOL:CYTOCHROME C OXIDOREDUCTASE MEMBRANE PROTEIN"/>
    <property type="match status" value="1"/>
</dbReference>
<evidence type="ECO:0000313" key="2">
    <source>
        <dbReference type="EMBL" id="QYM79799.1"/>
    </source>
</evidence>
<keyword evidence="1" id="KW-0812">Transmembrane</keyword>
<feature type="transmembrane region" description="Helical" evidence="1">
    <location>
        <begin position="54"/>
        <end position="76"/>
    </location>
</feature>
<proteinExistence type="predicted"/>
<evidence type="ECO:0000256" key="1">
    <source>
        <dbReference type="SAM" id="Phobius"/>
    </source>
</evidence>
<feature type="transmembrane region" description="Helical" evidence="1">
    <location>
        <begin position="96"/>
        <end position="120"/>
    </location>
</feature>
<keyword evidence="3" id="KW-1185">Reference proteome</keyword>
<evidence type="ECO:0000313" key="3">
    <source>
        <dbReference type="Proteomes" id="UP000825051"/>
    </source>
</evidence>
<accession>A0A8F9TV29</accession>
<reference evidence="2" key="1">
    <citation type="submission" date="2021-08" db="EMBL/GenBank/DDBJ databases">
        <title>Genome of a novel bacterium of the phylum Verrucomicrobia, Oleiharenicola sp. KSB-15.</title>
        <authorList>
            <person name="Chung J.-H."/>
            <person name="Ahn J.-H."/>
            <person name="Yoon Y."/>
            <person name="Kim D.-Y."/>
            <person name="An S.-H."/>
            <person name="Park I."/>
            <person name="Yeon J."/>
        </authorList>
    </citation>
    <scope>NUCLEOTIDE SEQUENCE</scope>
    <source>
        <strain evidence="2">KSB-15</strain>
    </source>
</reference>
<sequence length="177" mass="19873">MAAQTYGLIATFDNTPALYHAAQQVRDAGYKNWDCITPFPVHGLDRAMGLRRSIVPRISLVGGITGFCTGMLLIWWANGFEYKLIVGGKPYFSPMFAFPISYELTILFTAFATIIGMFVLNGLPMHYHPVLKYDQIRRGMDDTFFIVVEARDPRFNLANTKALLEKAGGREIVELEA</sequence>
<protein>
    <submittedName>
        <fullName evidence="2">DUF3341 domain-containing protein</fullName>
    </submittedName>
</protein>
<dbReference type="RefSeq" id="WP_220164122.1">
    <property type="nucleotide sequence ID" value="NZ_CP080507.1"/>
</dbReference>
<gene>
    <name evidence="2" type="ORF">K0B96_04045</name>
</gene>
<keyword evidence="1" id="KW-1133">Transmembrane helix</keyword>
<keyword evidence="1" id="KW-0472">Membrane</keyword>
<organism evidence="2 3">
    <name type="scientific">Horticoccus luteus</name>
    <dbReference type="NCBI Taxonomy" id="2862869"/>
    <lineage>
        <taxon>Bacteria</taxon>
        <taxon>Pseudomonadati</taxon>
        <taxon>Verrucomicrobiota</taxon>
        <taxon>Opitutia</taxon>
        <taxon>Opitutales</taxon>
        <taxon>Opitutaceae</taxon>
        <taxon>Horticoccus</taxon>
    </lineage>
</organism>
<dbReference type="Proteomes" id="UP000825051">
    <property type="component" value="Chromosome"/>
</dbReference>
<dbReference type="PANTHER" id="PTHR40394">
    <property type="entry name" value="LIPOPROTEIN-RELATED"/>
    <property type="match status" value="1"/>
</dbReference>
<dbReference type="AlphaFoldDB" id="A0A8F9TV29"/>
<dbReference type="InterPro" id="IPR021776">
    <property type="entry name" value="ActD"/>
</dbReference>
<dbReference type="Pfam" id="PF11821">
    <property type="entry name" value="ActD"/>
    <property type="match status" value="1"/>
</dbReference>
<name>A0A8F9TV29_9BACT</name>
<dbReference type="EMBL" id="CP080507">
    <property type="protein sequence ID" value="QYM79799.1"/>
    <property type="molecule type" value="Genomic_DNA"/>
</dbReference>